<accession>T0RBF6</accession>
<dbReference type="EMBL" id="JH767183">
    <property type="protein sequence ID" value="EQC29488.1"/>
    <property type="molecule type" value="Genomic_DNA"/>
</dbReference>
<protein>
    <recommendedName>
        <fullName evidence="3">WW domain-containing protein</fullName>
    </recommendedName>
</protein>
<dbReference type="Proteomes" id="UP000030762">
    <property type="component" value="Unassembled WGS sequence"/>
</dbReference>
<dbReference type="InterPro" id="IPR000048">
    <property type="entry name" value="IQ_motif_EF-hand-BS"/>
</dbReference>
<gene>
    <name evidence="1" type="ORF">SDRG_12736</name>
</gene>
<proteinExistence type="predicted"/>
<reference evidence="1 2" key="1">
    <citation type="submission" date="2012-04" db="EMBL/GenBank/DDBJ databases">
        <title>The Genome Sequence of Saprolegnia declina VS20.</title>
        <authorList>
            <consortium name="The Broad Institute Genome Sequencing Platform"/>
            <person name="Russ C."/>
            <person name="Nusbaum C."/>
            <person name="Tyler B."/>
            <person name="van West P."/>
            <person name="Dieguez-Uribeondo J."/>
            <person name="de Bruijn I."/>
            <person name="Tripathy S."/>
            <person name="Jiang R."/>
            <person name="Young S.K."/>
            <person name="Zeng Q."/>
            <person name="Gargeya S."/>
            <person name="Fitzgerald M."/>
            <person name="Haas B."/>
            <person name="Abouelleil A."/>
            <person name="Alvarado L."/>
            <person name="Arachchi H.M."/>
            <person name="Berlin A."/>
            <person name="Chapman S.B."/>
            <person name="Goldberg J."/>
            <person name="Griggs A."/>
            <person name="Gujja S."/>
            <person name="Hansen M."/>
            <person name="Howarth C."/>
            <person name="Imamovic A."/>
            <person name="Larimer J."/>
            <person name="McCowen C."/>
            <person name="Montmayeur A."/>
            <person name="Murphy C."/>
            <person name="Neiman D."/>
            <person name="Pearson M."/>
            <person name="Priest M."/>
            <person name="Roberts A."/>
            <person name="Saif S."/>
            <person name="Shea T."/>
            <person name="Sisk P."/>
            <person name="Sykes S."/>
            <person name="Wortman J."/>
            <person name="Nusbaum C."/>
            <person name="Birren B."/>
        </authorList>
    </citation>
    <scope>NUCLEOTIDE SEQUENCE [LARGE SCALE GENOMIC DNA]</scope>
    <source>
        <strain evidence="1 2">VS20</strain>
    </source>
</reference>
<sequence length="1473" mass="168470">MTEETRSHQARIRDLLEGESHRALHDRFEALSVEDVDALCGFPSHPHRSVHILLGAIYLVLFEVEHPSFYKLTWTFLRETLLRSPSTFVHRLHGHLRQLNHGESGPLSTATIDVCLVYLEDPSFRLTAVAKISAIAAALGSWVYLCLATVLSPSTLYDLQANERQSPLKSAPYRRTFRHVFRRHGRRLLAHVVATDDGLRIAVADALGQRCMVAYLPADDHRVLSLLRGASSYPPRALHAAIAQAMHTYDWPFEPPRAVVGRQRLPVLCYVLVLEANEMRTVSMSAVFGTLSMPLSKLRNGLRASEGARFYYRGTRVALSTEARLRLAQLLPLVLLVQKGPRRQVAACTAFATYVQAHLVMGACVDPPDVVALPHVRSVGVQLPLTDEIRELMLGTLNQWSQRGYDAIAGAHESDFYTAIRLRHLPLQTDIDRFKDARKYHDMSLPSLPAIHRQGDARSEDDANWCAIPMYLLASLHATRLNEWLCFIEAPCPVPELMLPHLAPGSGLRLVNGLDVVVAPLHPASSDATDIRYQCLLRRPQRGSVNCPATSNLWRLVPSSMDTRPRWLQQLQFYVRHPTTEYVGSPLHYVFFRLRLQYAVPEEALENGFWSDRLDWTPYVGATPVLDMLCAKYKELCETYPSNYFVDSVKFAKFIRDCGVTPELLPLGLLDRIFFKHACPVFQHQMERDGFLAALDAVVAEVYRSRVEQHPLRAFVLEHLTRDPHSKALWTTALERYRSQAKLDQMELLARHMCAATRLQATYRGHAVYAQYQHHLALLRQRRRAVLVLQCYGRMWIAQARYVVLLAALRERQRLEAIEAERRRVEELRRLYLLGRCVRLQRWARHRLGWRRLFRRMHPEWVCHLHRLKMRRRLFLDRFGIYVDGRRFIISVFRCHVDLAKDRQLRLELFEPESCRVYEMTLHTSLLSQIWADLATPAKARTSTLRLQLRLVFGRLYIGKMTQRLRLHRSAAFDTPGRHLAHRVVWAPPTAYVVCLSGVHYDYVLRVYEPTSSVLVTYTLHASLAHAIVTFMQRARHVTWRCCGVPLDRPASSLGAARYLLTSALDCPHQHCAHDVLRALTLYVAAYGVVAPTAAMLPDTVVAQQMQRTQASEAQRHLEVAAARMLQARCRGILARQHFRTRLPSMYTFRSEATTGERLYQNKVHGTISRTQPLARLYPGVHFDSPTDEWLAQFDATSGRVYYYNPARGWSTWWSQDNAVRALQRLVRRRRFQNAVGRVSLPLLVQALSFHTNVPLFTSTLPLHEQQRCALHALASLELDQAYRYLEAILHVAQGDVVASVALALLLLLSGRKPQSKNRQRALRLLQMAKQRDVLLRDVTPLEDACFRWRVIADPTNALALGLYALFQQHIHSDLDRAETLFRRALAVDALNEPLLHEYNALQHERSPTGVYATVGPSKHRLPRSVVLARAGSWEQLRDNEAGHVFWRHVRTKHLQWAHPADTVNGDATKEAH</sequence>
<keyword evidence="2" id="KW-1185">Reference proteome</keyword>
<dbReference type="SMART" id="SM00015">
    <property type="entry name" value="IQ"/>
    <property type="match status" value="3"/>
</dbReference>
<dbReference type="OrthoDB" id="1924189at2759"/>
<dbReference type="OMA" id="IWHEIME"/>
<evidence type="ECO:0000313" key="2">
    <source>
        <dbReference type="Proteomes" id="UP000030762"/>
    </source>
</evidence>
<evidence type="ECO:0000313" key="1">
    <source>
        <dbReference type="EMBL" id="EQC29488.1"/>
    </source>
</evidence>
<dbReference type="InParanoid" id="T0RBF6"/>
<dbReference type="GeneID" id="19953463"/>
<dbReference type="PROSITE" id="PS50096">
    <property type="entry name" value="IQ"/>
    <property type="match status" value="2"/>
</dbReference>
<organism evidence="1 2">
    <name type="scientific">Saprolegnia diclina (strain VS20)</name>
    <dbReference type="NCBI Taxonomy" id="1156394"/>
    <lineage>
        <taxon>Eukaryota</taxon>
        <taxon>Sar</taxon>
        <taxon>Stramenopiles</taxon>
        <taxon>Oomycota</taxon>
        <taxon>Saprolegniomycetes</taxon>
        <taxon>Saprolegniales</taxon>
        <taxon>Saprolegniaceae</taxon>
        <taxon>Saprolegnia</taxon>
    </lineage>
</organism>
<dbReference type="VEuPathDB" id="FungiDB:SDRG_12736"/>
<name>T0RBF6_SAPDV</name>
<evidence type="ECO:0008006" key="3">
    <source>
        <dbReference type="Google" id="ProtNLM"/>
    </source>
</evidence>
<dbReference type="RefSeq" id="XP_008617040.1">
    <property type="nucleotide sequence ID" value="XM_008618818.1"/>
</dbReference>